<feature type="compositionally biased region" description="Polar residues" evidence="1">
    <location>
        <begin position="170"/>
        <end position="179"/>
    </location>
</feature>
<organism evidence="3">
    <name type="scientific">Lepeophtheirus salmonis</name>
    <name type="common">Salmon louse</name>
    <name type="synonym">Caligus salmonis</name>
    <dbReference type="NCBI Taxonomy" id="72036"/>
    <lineage>
        <taxon>Eukaryota</taxon>
        <taxon>Metazoa</taxon>
        <taxon>Ecdysozoa</taxon>
        <taxon>Arthropoda</taxon>
        <taxon>Crustacea</taxon>
        <taxon>Multicrustacea</taxon>
        <taxon>Hexanauplia</taxon>
        <taxon>Copepoda</taxon>
        <taxon>Siphonostomatoida</taxon>
        <taxon>Caligidae</taxon>
        <taxon>Lepeophtheirus</taxon>
    </lineage>
</organism>
<proteinExistence type="predicted"/>
<feature type="compositionally biased region" description="Acidic residues" evidence="1">
    <location>
        <begin position="159"/>
        <end position="168"/>
    </location>
</feature>
<evidence type="ECO:0000256" key="1">
    <source>
        <dbReference type="SAM" id="MobiDB-lite"/>
    </source>
</evidence>
<feature type="compositionally biased region" description="Acidic residues" evidence="1">
    <location>
        <begin position="183"/>
        <end position="193"/>
    </location>
</feature>
<protein>
    <recommendedName>
        <fullName evidence="4">Chitin-binding type-2 domain-containing protein</fullName>
    </recommendedName>
</protein>
<name>A0A0K2TYR3_LEPSM</name>
<feature type="compositionally biased region" description="Basic and acidic residues" evidence="1">
    <location>
        <begin position="115"/>
        <end position="129"/>
    </location>
</feature>
<dbReference type="AlphaFoldDB" id="A0A0K2TYR3"/>
<feature type="compositionally biased region" description="Acidic residues" evidence="1">
    <location>
        <begin position="103"/>
        <end position="114"/>
    </location>
</feature>
<feature type="compositionally biased region" description="Polar residues" evidence="1">
    <location>
        <begin position="135"/>
        <end position="158"/>
    </location>
</feature>
<evidence type="ECO:0000313" key="3">
    <source>
        <dbReference type="EMBL" id="CDW31164.1"/>
    </source>
</evidence>
<feature type="signal peptide" evidence="2">
    <location>
        <begin position="1"/>
        <end position="18"/>
    </location>
</feature>
<dbReference type="EMBL" id="HACA01013803">
    <property type="protein sequence ID" value="CDW31164.1"/>
    <property type="molecule type" value="Transcribed_RNA"/>
</dbReference>
<feature type="compositionally biased region" description="Acidic residues" evidence="1">
    <location>
        <begin position="66"/>
        <end position="95"/>
    </location>
</feature>
<sequence>MYLILVLSLSLFINGLQSRVIHHPFHHAKGVGRLTKNTQENESIVIPTQEQDSNEMQDDKFIDLNDEKEELDNESSFEEDETVEEGENEEDVNEDSNERDLLDSTEEEFDEEELKDTNESGKDEFKENEIEGSLENYTSSGDLTMNLSGSGESLSNMESLEDDEDEFIYQENSNTNTTKEQTDESEYSQENDSEGSRKTSSLNQDVIEDEDKSIITYSSEVLDSDIDKVLYDTTLSTSPTETSEVRVESLPGSNTIDVKSKTKSGSPSLQNISSSTSFYLVNKLINEGAKASPSKYTSNRRCSNNGSRQVASGEAFNIFEICINNVWSRAHCPGISIFYTKIACCVHPFAFPCFDNCVIENP</sequence>
<reference evidence="3" key="1">
    <citation type="submission" date="2014-05" db="EMBL/GenBank/DDBJ databases">
        <authorList>
            <person name="Chronopoulou M."/>
        </authorList>
    </citation>
    <scope>NUCLEOTIDE SEQUENCE</scope>
    <source>
        <tissue evidence="3">Whole organism</tissue>
    </source>
</reference>
<evidence type="ECO:0008006" key="4">
    <source>
        <dbReference type="Google" id="ProtNLM"/>
    </source>
</evidence>
<feature type="chain" id="PRO_5005488203" description="Chitin-binding type-2 domain-containing protein" evidence="2">
    <location>
        <begin position="19"/>
        <end position="362"/>
    </location>
</feature>
<accession>A0A0K2TYR3</accession>
<evidence type="ECO:0000256" key="2">
    <source>
        <dbReference type="SAM" id="SignalP"/>
    </source>
</evidence>
<keyword evidence="2" id="KW-0732">Signal</keyword>
<feature type="region of interest" description="Disordered" evidence="1">
    <location>
        <begin position="46"/>
        <end position="205"/>
    </location>
</feature>